<dbReference type="GO" id="GO:0008610">
    <property type="term" value="P:lipid biosynthetic process"/>
    <property type="evidence" value="ECO:0007669"/>
    <property type="project" value="TreeGrafter"/>
</dbReference>
<dbReference type="OrthoDB" id="2213423at2"/>
<keyword evidence="4" id="KW-1185">Reference proteome</keyword>
<dbReference type="InterPro" id="IPR012223">
    <property type="entry name" value="TEII"/>
</dbReference>
<name>A0A7X3JY71_9BACL</name>
<evidence type="ECO:0000259" key="2">
    <source>
        <dbReference type="Pfam" id="PF00975"/>
    </source>
</evidence>
<dbReference type="Proteomes" id="UP000490800">
    <property type="component" value="Unassembled WGS sequence"/>
</dbReference>
<evidence type="ECO:0000256" key="1">
    <source>
        <dbReference type="ARBA" id="ARBA00007169"/>
    </source>
</evidence>
<dbReference type="InterPro" id="IPR029058">
    <property type="entry name" value="AB_hydrolase_fold"/>
</dbReference>
<dbReference type="PANTHER" id="PTHR11487:SF0">
    <property type="entry name" value="S-ACYL FATTY ACID SYNTHASE THIOESTERASE, MEDIUM CHAIN"/>
    <property type="match status" value="1"/>
</dbReference>
<comment type="caution">
    <text evidence="3">The sequence shown here is derived from an EMBL/GenBank/DDBJ whole genome shotgun (WGS) entry which is preliminary data.</text>
</comment>
<feature type="domain" description="Thioesterase" evidence="2">
    <location>
        <begin position="5"/>
        <end position="230"/>
    </location>
</feature>
<evidence type="ECO:0000313" key="4">
    <source>
        <dbReference type="Proteomes" id="UP000490800"/>
    </source>
</evidence>
<reference evidence="3 4" key="1">
    <citation type="journal article" date="2019" name="Microorganisms">
        <title>Paenibacillus lutrae sp. nov., A Chitinolytic Species Isolated from A River Otter in Castril Natural Park, Granada, Spain.</title>
        <authorList>
            <person name="Rodriguez M."/>
            <person name="Reina J.C."/>
            <person name="Bejar V."/>
            <person name="Llamas I."/>
        </authorList>
    </citation>
    <scope>NUCLEOTIDE SEQUENCE [LARGE SCALE GENOMIC DNA]</scope>
    <source>
        <strain evidence="3 4">N10</strain>
    </source>
</reference>
<dbReference type="EMBL" id="RHLK01000002">
    <property type="protein sequence ID" value="MVO98610.1"/>
    <property type="molecule type" value="Genomic_DNA"/>
</dbReference>
<dbReference type="RefSeq" id="WP_157332970.1">
    <property type="nucleotide sequence ID" value="NZ_RHLK01000002.1"/>
</dbReference>
<comment type="similarity">
    <text evidence="1">Belongs to the thioesterase family.</text>
</comment>
<dbReference type="AlphaFoldDB" id="A0A7X3JY71"/>
<evidence type="ECO:0000313" key="3">
    <source>
        <dbReference type="EMBL" id="MVO98610.1"/>
    </source>
</evidence>
<accession>A0A7X3JY71</accession>
<dbReference type="SUPFAM" id="SSF53474">
    <property type="entry name" value="alpha/beta-Hydrolases"/>
    <property type="match status" value="1"/>
</dbReference>
<dbReference type="PANTHER" id="PTHR11487">
    <property type="entry name" value="THIOESTERASE"/>
    <property type="match status" value="1"/>
</dbReference>
<dbReference type="InterPro" id="IPR001031">
    <property type="entry name" value="Thioesterase"/>
</dbReference>
<proteinExistence type="inferred from homology"/>
<gene>
    <name evidence="3" type="ORF">EDM21_03515</name>
</gene>
<sequence>MERIKLFCLPYAGGSAMMYKRWSKLMDSAIELAPIELANRGTRSKHPHYDNLNQAVDDLYKWILPYLDGSPFAFFGHSMGSLLSYELIHRIKESTGQEPIHAFFSGRNPPHILKEESVSFDSGKEEFLEDLRQLGGMPVEILESEALLDYVLPIIRGDFKMMSTYSYVPRSAKFEFNISALGGKEDKEVPVEDLREWAQFTNRECSTVLFEGGHFFINELPQEIVSFINRTLVTALLTGSGRGGSLHA</sequence>
<dbReference type="Gene3D" id="3.40.50.1820">
    <property type="entry name" value="alpha/beta hydrolase"/>
    <property type="match status" value="1"/>
</dbReference>
<protein>
    <submittedName>
        <fullName evidence="3">Thioesterase</fullName>
    </submittedName>
</protein>
<dbReference type="Pfam" id="PF00975">
    <property type="entry name" value="Thioesterase"/>
    <property type="match status" value="1"/>
</dbReference>
<organism evidence="3 4">
    <name type="scientific">Paenibacillus lutrae</name>
    <dbReference type="NCBI Taxonomy" id="2078573"/>
    <lineage>
        <taxon>Bacteria</taxon>
        <taxon>Bacillati</taxon>
        <taxon>Bacillota</taxon>
        <taxon>Bacilli</taxon>
        <taxon>Bacillales</taxon>
        <taxon>Paenibacillaceae</taxon>
        <taxon>Paenibacillus</taxon>
    </lineage>
</organism>